<dbReference type="AlphaFoldDB" id="A0A4U5NZW8"/>
<feature type="signal peptide" evidence="2">
    <location>
        <begin position="1"/>
        <end position="16"/>
    </location>
</feature>
<dbReference type="Proteomes" id="UP000298663">
    <property type="component" value="Unassembled WGS sequence"/>
</dbReference>
<evidence type="ECO:0000313" key="4">
    <source>
        <dbReference type="Proteomes" id="UP000298663"/>
    </source>
</evidence>
<accession>A0A4U5NZW8</accession>
<proteinExistence type="predicted"/>
<sequence>MQQLWLLLFCCSLSLGQRLAQKWLDPRRGPEELTRYEGEFRHGPYTLDTRDPSEELLRQRGLAPNDQERYGYLLSDQQGPSEQGHWKRPEERIPQDPLEGYGGPRRLEEVVQAEQLNRSFRQRSRTLFSCSSR</sequence>
<feature type="chain" id="PRO_5020539295" evidence="2">
    <location>
        <begin position="17"/>
        <end position="133"/>
    </location>
</feature>
<name>A0A4U5NZW8_STECR</name>
<reference evidence="3 4" key="2">
    <citation type="journal article" date="2019" name="G3 (Bethesda)">
        <title>Hybrid Assembly of the Genome of the Entomopathogenic Nematode Steinernema carpocapsae Identifies the X-Chromosome.</title>
        <authorList>
            <person name="Serra L."/>
            <person name="Macchietto M."/>
            <person name="Macias-Munoz A."/>
            <person name="McGill C.J."/>
            <person name="Rodriguez I.M."/>
            <person name="Rodriguez B."/>
            <person name="Murad R."/>
            <person name="Mortazavi A."/>
        </authorList>
    </citation>
    <scope>NUCLEOTIDE SEQUENCE [LARGE SCALE GENOMIC DNA]</scope>
    <source>
        <strain evidence="3 4">ALL</strain>
    </source>
</reference>
<evidence type="ECO:0000256" key="2">
    <source>
        <dbReference type="SAM" id="SignalP"/>
    </source>
</evidence>
<feature type="compositionally biased region" description="Basic and acidic residues" evidence="1">
    <location>
        <begin position="84"/>
        <end position="94"/>
    </location>
</feature>
<feature type="region of interest" description="Disordered" evidence="1">
    <location>
        <begin position="72"/>
        <end position="105"/>
    </location>
</feature>
<dbReference type="EMBL" id="AZBU02000003">
    <property type="protein sequence ID" value="TKR88961.1"/>
    <property type="molecule type" value="Genomic_DNA"/>
</dbReference>
<protein>
    <submittedName>
        <fullName evidence="3">Uncharacterized protein</fullName>
    </submittedName>
</protein>
<gene>
    <name evidence="3" type="ORF">L596_013128</name>
</gene>
<organism evidence="3 4">
    <name type="scientific">Steinernema carpocapsae</name>
    <name type="common">Entomopathogenic nematode</name>
    <dbReference type="NCBI Taxonomy" id="34508"/>
    <lineage>
        <taxon>Eukaryota</taxon>
        <taxon>Metazoa</taxon>
        <taxon>Ecdysozoa</taxon>
        <taxon>Nematoda</taxon>
        <taxon>Chromadorea</taxon>
        <taxon>Rhabditida</taxon>
        <taxon>Tylenchina</taxon>
        <taxon>Panagrolaimomorpha</taxon>
        <taxon>Strongyloidoidea</taxon>
        <taxon>Steinernematidae</taxon>
        <taxon>Steinernema</taxon>
    </lineage>
</organism>
<reference evidence="3 4" key="1">
    <citation type="journal article" date="2015" name="Genome Biol.">
        <title>Comparative genomics of Steinernema reveals deeply conserved gene regulatory networks.</title>
        <authorList>
            <person name="Dillman A.R."/>
            <person name="Macchietto M."/>
            <person name="Porter C.F."/>
            <person name="Rogers A."/>
            <person name="Williams B."/>
            <person name="Antoshechkin I."/>
            <person name="Lee M.M."/>
            <person name="Goodwin Z."/>
            <person name="Lu X."/>
            <person name="Lewis E.E."/>
            <person name="Goodrich-Blair H."/>
            <person name="Stock S.P."/>
            <person name="Adams B.J."/>
            <person name="Sternberg P.W."/>
            <person name="Mortazavi A."/>
        </authorList>
    </citation>
    <scope>NUCLEOTIDE SEQUENCE [LARGE SCALE GENOMIC DNA]</scope>
    <source>
        <strain evidence="3 4">ALL</strain>
    </source>
</reference>
<evidence type="ECO:0000313" key="3">
    <source>
        <dbReference type="EMBL" id="TKR88961.1"/>
    </source>
</evidence>
<keyword evidence="2" id="KW-0732">Signal</keyword>
<comment type="caution">
    <text evidence="3">The sequence shown here is derived from an EMBL/GenBank/DDBJ whole genome shotgun (WGS) entry which is preliminary data.</text>
</comment>
<evidence type="ECO:0000256" key="1">
    <source>
        <dbReference type="SAM" id="MobiDB-lite"/>
    </source>
</evidence>
<keyword evidence="4" id="KW-1185">Reference proteome</keyword>